<dbReference type="Proteomes" id="UP000219799">
    <property type="component" value="Chromosome 14"/>
</dbReference>
<evidence type="ECO:0000313" key="3">
    <source>
        <dbReference type="Proteomes" id="UP000219799"/>
    </source>
</evidence>
<evidence type="ECO:0000256" key="1">
    <source>
        <dbReference type="SAM" id="MobiDB-lite"/>
    </source>
</evidence>
<dbReference type="VEuPathDB" id="PlasmoDB:PmUG01_14061200"/>
<accession>A0A1C3L335</accession>
<dbReference type="EMBL" id="LT594502">
    <property type="protein sequence ID" value="SBT80946.1"/>
    <property type="molecule type" value="Genomic_DNA"/>
</dbReference>
<dbReference type="AlphaFoldDB" id="A0A1C3L335"/>
<sequence length="567" mass="65151">MTFKKSSIIFLIFSYTVFRTLGKDNVIIRWKRESFLQNLKSKFINFIANKKGFDRNGWINMSSSKEKYSYIDLKVEKDTIICNEDNKVVEVQLVNQKVIKHTGEATYLELYLRAKNFQSNSKFNSKVKALTQSTSKSRYMPVTRIPLKKFAKTFDNRLFDAYEDNNTISGSTRGSRSGGKDGDSLSTNFEGFLVCTKKDKNALLVPKKIDTVEFISPPWKVKVSVDFYKCPLSNFGRVFLITIIDQVNILMNNKRYFIWPIPLSSFSEVYDFHMAVHDSKKGKFCELERLIEDKSLQLNCPSWNGSYNHGITNALLLSAYMGMASIQGISYILTRNITHHDIKNCFIRNKNSSSDCGKTGAITLQDYNKFSSEDEDKQQLNETHEDSNNMQNQKLKRANILSNVVFVCLSGLSNVIYGIKLIIQIIKNLENINKDFDKALLFYPWVLKYPKTYFHSSATKFEENKIYNIMTGQSETEEKIQDHNSSNDEKESINGVNEKESINGVNEKGSINGVNERERFDDVNGKGSLNDVNERENIDEVNGKKELSEKNKDTKVIKQVEHHIFSN</sequence>
<feature type="compositionally biased region" description="Basic and acidic residues" evidence="1">
    <location>
        <begin position="515"/>
        <end position="524"/>
    </location>
</feature>
<organism evidence="2 3">
    <name type="scientific">Plasmodium malariae</name>
    <dbReference type="NCBI Taxonomy" id="5858"/>
    <lineage>
        <taxon>Eukaryota</taxon>
        <taxon>Sar</taxon>
        <taxon>Alveolata</taxon>
        <taxon>Apicomplexa</taxon>
        <taxon>Aconoidasida</taxon>
        <taxon>Haemosporida</taxon>
        <taxon>Plasmodiidae</taxon>
        <taxon>Plasmodium</taxon>
        <taxon>Plasmodium (Plasmodium)</taxon>
    </lineage>
</organism>
<name>A0A1C3L335_PLAMA</name>
<feature type="compositionally biased region" description="Basic and acidic residues" evidence="1">
    <location>
        <begin position="532"/>
        <end position="554"/>
    </location>
</feature>
<protein>
    <submittedName>
        <fullName evidence="2">Uncharacterized protein</fullName>
    </submittedName>
</protein>
<proteinExistence type="predicted"/>
<gene>
    <name evidence="2" type="primary">PmlGA01_140044600</name>
    <name evidence="2" type="ORF">PMLGA01_140044600</name>
</gene>
<evidence type="ECO:0000313" key="2">
    <source>
        <dbReference type="EMBL" id="SBT80946.1"/>
    </source>
</evidence>
<feature type="region of interest" description="Disordered" evidence="1">
    <location>
        <begin position="475"/>
        <end position="554"/>
    </location>
</feature>
<feature type="compositionally biased region" description="Basic and acidic residues" evidence="1">
    <location>
        <begin position="476"/>
        <end position="501"/>
    </location>
</feature>
<reference evidence="2 3" key="1">
    <citation type="submission" date="2016-06" db="EMBL/GenBank/DDBJ databases">
        <authorList>
            <consortium name="Pathogen Informatics"/>
        </authorList>
    </citation>
    <scope>NUCLEOTIDE SEQUENCE [LARGE SCALE GENOMIC DNA]</scope>
    <source>
        <strain evidence="2">PmlGA01</strain>
    </source>
</reference>